<dbReference type="InterPro" id="IPR009351">
    <property type="entry name" value="AlkZ-like"/>
</dbReference>
<organism evidence="1 2">
    <name type="scientific">Dactylosporangium aurantiacum</name>
    <dbReference type="NCBI Taxonomy" id="35754"/>
    <lineage>
        <taxon>Bacteria</taxon>
        <taxon>Bacillati</taxon>
        <taxon>Actinomycetota</taxon>
        <taxon>Actinomycetes</taxon>
        <taxon>Micromonosporales</taxon>
        <taxon>Micromonosporaceae</taxon>
        <taxon>Dactylosporangium</taxon>
    </lineage>
</organism>
<sequence>MNLTRRQLNRTYLQRQLLTTPDTAPDPRPVEEVVAHLVAVQAQEVDAPYVGLWTRMRGLRHEQLTEALGDGRVVRGGLLRRTQHLSAGADYRWLKPLVQERLGPGGMSPFAKEIAGLEVADIAAAGREILRGQVMTRPKLAKRLGERFPGRQAIALAWVVQLHVNLVHPPPSGVWRRRGHVTCALAEDWLGGPLEERPPVSTLLTRYLASCGPASVADLQNWSGLKRLRDEVERERHRLRVYRDERGQELFDLPDLPVAGGDEPAPVRFLPEFDNLVLSHEDRTRIVSDEDRARVCPGYSMVHPTFLVGGFVAGIWSVRGAELTVSPFRRLSDVDAAAVLDEAGRLREFLQLDGTVRLDQR</sequence>
<dbReference type="PANTHER" id="PTHR38479">
    <property type="entry name" value="LMO0824 PROTEIN"/>
    <property type="match status" value="1"/>
</dbReference>
<dbReference type="Pfam" id="PF06224">
    <property type="entry name" value="AlkZ-like"/>
    <property type="match status" value="1"/>
</dbReference>
<dbReference type="RefSeq" id="WP_211273486.1">
    <property type="nucleotide sequence ID" value="NZ_CP073767.1"/>
</dbReference>
<accession>A0A9Q9MNH4</accession>
<reference evidence="1" key="1">
    <citation type="submission" date="2021-04" db="EMBL/GenBank/DDBJ databases">
        <title>Dactylosporangium aurantiacum NRRL B-8018 full assembly.</title>
        <authorList>
            <person name="Hartkoorn R.C."/>
            <person name="Beaudoing E."/>
            <person name="Hot D."/>
        </authorList>
    </citation>
    <scope>NUCLEOTIDE SEQUENCE</scope>
    <source>
        <strain evidence="1">NRRL B-8018</strain>
    </source>
</reference>
<evidence type="ECO:0000313" key="2">
    <source>
        <dbReference type="Proteomes" id="UP001058003"/>
    </source>
</evidence>
<protein>
    <submittedName>
        <fullName evidence="1">AlkZ family DNA glycosylase</fullName>
    </submittedName>
</protein>
<dbReference type="AlphaFoldDB" id="A0A9Q9MNH4"/>
<name>A0A9Q9MNH4_9ACTN</name>
<keyword evidence="2" id="KW-1185">Reference proteome</keyword>
<dbReference type="Proteomes" id="UP001058003">
    <property type="component" value="Chromosome"/>
</dbReference>
<dbReference type="KEGG" id="daur:Daura_05840"/>
<proteinExistence type="predicted"/>
<gene>
    <name evidence="1" type="ORF">Daura_05840</name>
</gene>
<dbReference type="PANTHER" id="PTHR38479:SF2">
    <property type="entry name" value="WINGED HELIX DNA-BINDING DOMAIN-CONTAINING PROTEIN"/>
    <property type="match status" value="1"/>
</dbReference>
<evidence type="ECO:0000313" key="1">
    <source>
        <dbReference type="EMBL" id="UWZ55722.1"/>
    </source>
</evidence>
<dbReference type="EMBL" id="CP073767">
    <property type="protein sequence ID" value="UWZ55722.1"/>
    <property type="molecule type" value="Genomic_DNA"/>
</dbReference>